<keyword evidence="5 7" id="KW-0949">S-adenosyl-L-methionine</keyword>
<keyword evidence="4 7" id="KW-0808">Transferase</keyword>
<dbReference type="HAMAP" id="MF_00658">
    <property type="entry name" value="23SrRNA_methyltr_H"/>
    <property type="match status" value="1"/>
</dbReference>
<dbReference type="PIRSF" id="PIRSF004505">
    <property type="entry name" value="MT_bac"/>
    <property type="match status" value="1"/>
</dbReference>
<evidence type="ECO:0000256" key="4">
    <source>
        <dbReference type="ARBA" id="ARBA00022679"/>
    </source>
</evidence>
<dbReference type="CDD" id="cd18081">
    <property type="entry name" value="RlmH-like"/>
    <property type="match status" value="1"/>
</dbReference>
<dbReference type="Proteomes" id="UP000198817">
    <property type="component" value="Unassembled WGS sequence"/>
</dbReference>
<feature type="binding site" evidence="7">
    <location>
        <begin position="127"/>
        <end position="132"/>
    </location>
    <ligand>
        <name>S-adenosyl-L-methionine</name>
        <dbReference type="ChEBI" id="CHEBI:59789"/>
    </ligand>
</feature>
<comment type="function">
    <text evidence="7">Specifically methylates the pseudouridine at position 1915 (m3Psi1915) in 23S rRNA.</text>
</comment>
<dbReference type="GO" id="GO:0005737">
    <property type="term" value="C:cytoplasm"/>
    <property type="evidence" value="ECO:0007669"/>
    <property type="project" value="UniProtKB-SubCell"/>
</dbReference>
<dbReference type="EMBL" id="FPBT01000011">
    <property type="protein sequence ID" value="SFU54422.1"/>
    <property type="molecule type" value="Genomic_DNA"/>
</dbReference>
<evidence type="ECO:0000256" key="2">
    <source>
        <dbReference type="ARBA" id="ARBA00022552"/>
    </source>
</evidence>
<dbReference type="InterPro" id="IPR003742">
    <property type="entry name" value="RlmH-like"/>
</dbReference>
<evidence type="ECO:0000313" key="9">
    <source>
        <dbReference type="Proteomes" id="UP000198817"/>
    </source>
</evidence>
<comment type="similarity">
    <text evidence="6 7">Belongs to the RNA methyltransferase RlmH family.</text>
</comment>
<sequence>MNITIICIGKLKEKYWRDAVEEYMKRLRGYCAPRIIELKESRLPANPGPAEEEEVKRAEGREILEKISRDMYVVTLEIQGKKLTSEKMAEKIGNLALDGRSDVAFVIGGSLGLSPEVSSRADYKLSFSDMTFPHQMMRVILLEQIYRSFKIIRNEPYHK</sequence>
<dbReference type="GO" id="GO:0070038">
    <property type="term" value="F:rRNA (pseudouridine-N3-)-methyltransferase activity"/>
    <property type="evidence" value="ECO:0007669"/>
    <property type="project" value="UniProtKB-UniRule"/>
</dbReference>
<dbReference type="PANTHER" id="PTHR33603:SF1">
    <property type="entry name" value="RIBOSOMAL RNA LARGE SUBUNIT METHYLTRANSFERASE H"/>
    <property type="match status" value="1"/>
</dbReference>
<dbReference type="EC" id="2.1.1.177" evidence="7"/>
<evidence type="ECO:0000256" key="6">
    <source>
        <dbReference type="ARBA" id="ARBA00038303"/>
    </source>
</evidence>
<dbReference type="Pfam" id="PF02590">
    <property type="entry name" value="SPOUT_MTase"/>
    <property type="match status" value="1"/>
</dbReference>
<name>A0A1I7H1C7_9FIRM</name>
<evidence type="ECO:0000256" key="1">
    <source>
        <dbReference type="ARBA" id="ARBA00022490"/>
    </source>
</evidence>
<dbReference type="NCBIfam" id="TIGR00246">
    <property type="entry name" value="tRNA_RlmH_YbeA"/>
    <property type="match status" value="1"/>
</dbReference>
<dbReference type="STRING" id="155865.SAMN05216515_1125"/>
<dbReference type="InterPro" id="IPR029026">
    <property type="entry name" value="tRNA_m1G_MTases_N"/>
</dbReference>
<dbReference type="AlphaFoldDB" id="A0A1I7H1C7"/>
<feature type="binding site" evidence="7">
    <location>
        <position position="76"/>
    </location>
    <ligand>
        <name>S-adenosyl-L-methionine</name>
        <dbReference type="ChEBI" id="CHEBI:59789"/>
    </ligand>
</feature>
<reference evidence="8 9" key="1">
    <citation type="submission" date="2016-10" db="EMBL/GenBank/DDBJ databases">
        <authorList>
            <person name="de Groot N.N."/>
        </authorList>
    </citation>
    <scope>NUCLEOTIDE SEQUENCE [LARGE SCALE GENOMIC DNA]</scope>
    <source>
        <strain evidence="8 9">KHGC13</strain>
    </source>
</reference>
<dbReference type="PANTHER" id="PTHR33603">
    <property type="entry name" value="METHYLTRANSFERASE"/>
    <property type="match status" value="1"/>
</dbReference>
<organism evidence="8 9">
    <name type="scientific">Eubacterium pyruvativorans</name>
    <dbReference type="NCBI Taxonomy" id="155865"/>
    <lineage>
        <taxon>Bacteria</taxon>
        <taxon>Bacillati</taxon>
        <taxon>Bacillota</taxon>
        <taxon>Clostridia</taxon>
        <taxon>Eubacteriales</taxon>
        <taxon>Eubacteriaceae</taxon>
        <taxon>Eubacterium</taxon>
    </lineage>
</organism>
<dbReference type="OrthoDB" id="9806643at2"/>
<comment type="catalytic activity">
    <reaction evidence="7">
        <text>pseudouridine(1915) in 23S rRNA + S-adenosyl-L-methionine = N(3)-methylpseudouridine(1915) in 23S rRNA + S-adenosyl-L-homocysteine + H(+)</text>
        <dbReference type="Rhea" id="RHEA:42752"/>
        <dbReference type="Rhea" id="RHEA-COMP:10221"/>
        <dbReference type="Rhea" id="RHEA-COMP:10222"/>
        <dbReference type="ChEBI" id="CHEBI:15378"/>
        <dbReference type="ChEBI" id="CHEBI:57856"/>
        <dbReference type="ChEBI" id="CHEBI:59789"/>
        <dbReference type="ChEBI" id="CHEBI:65314"/>
        <dbReference type="ChEBI" id="CHEBI:74486"/>
        <dbReference type="EC" id="2.1.1.177"/>
    </reaction>
</comment>
<evidence type="ECO:0000256" key="3">
    <source>
        <dbReference type="ARBA" id="ARBA00022603"/>
    </source>
</evidence>
<evidence type="ECO:0000256" key="7">
    <source>
        <dbReference type="HAMAP-Rule" id="MF_00658"/>
    </source>
</evidence>
<evidence type="ECO:0000313" key="8">
    <source>
        <dbReference type="EMBL" id="SFU54422.1"/>
    </source>
</evidence>
<protein>
    <recommendedName>
        <fullName evidence="7">Ribosomal RNA large subunit methyltransferase H</fullName>
        <ecNumber evidence="7">2.1.1.177</ecNumber>
    </recommendedName>
    <alternativeName>
        <fullName evidence="7">23S rRNA (pseudouridine1915-N3)-methyltransferase</fullName>
    </alternativeName>
    <alternativeName>
        <fullName evidence="7">23S rRNA m3Psi1915 methyltransferase</fullName>
    </alternativeName>
    <alternativeName>
        <fullName evidence="7">rRNA (pseudouridine-N3-)-methyltransferase RlmH</fullName>
    </alternativeName>
</protein>
<dbReference type="InterPro" id="IPR029028">
    <property type="entry name" value="Alpha/beta_knot_MTases"/>
</dbReference>
<comment type="subunit">
    <text evidence="7">Homodimer.</text>
</comment>
<keyword evidence="1 7" id="KW-0963">Cytoplasm</keyword>
<evidence type="ECO:0000256" key="5">
    <source>
        <dbReference type="ARBA" id="ARBA00022691"/>
    </source>
</evidence>
<keyword evidence="3 7" id="KW-0489">Methyltransferase</keyword>
<dbReference type="NCBIfam" id="NF000985">
    <property type="entry name" value="PRK00103.1-3"/>
    <property type="match status" value="1"/>
</dbReference>
<accession>A0A1I7H1C7</accession>
<feature type="binding site" evidence="7">
    <location>
        <position position="108"/>
    </location>
    <ligand>
        <name>S-adenosyl-L-methionine</name>
        <dbReference type="ChEBI" id="CHEBI:59789"/>
    </ligand>
</feature>
<keyword evidence="2 7" id="KW-0698">rRNA processing</keyword>
<dbReference type="SUPFAM" id="SSF75217">
    <property type="entry name" value="alpha/beta knot"/>
    <property type="match status" value="1"/>
</dbReference>
<dbReference type="Gene3D" id="3.40.1280.10">
    <property type="match status" value="1"/>
</dbReference>
<gene>
    <name evidence="7" type="primary">rlmH</name>
    <name evidence="8" type="ORF">SAMN05216508_1115</name>
</gene>
<proteinExistence type="inferred from homology"/>
<comment type="subcellular location">
    <subcellularLocation>
        <location evidence="7">Cytoplasm</location>
    </subcellularLocation>
</comment>
<dbReference type="RefSeq" id="WP_090471127.1">
    <property type="nucleotide sequence ID" value="NZ_FOWF01000012.1"/>
</dbReference>
<keyword evidence="9" id="KW-1185">Reference proteome</keyword>